<dbReference type="OrthoDB" id="1047367at2759"/>
<proteinExistence type="predicted"/>
<dbReference type="RefSeq" id="XP_020022348.1">
    <property type="nucleotide sequence ID" value="XM_020166759.1"/>
</dbReference>
<gene>
    <name evidence="2" type="primary">Nrip2</name>
</gene>
<name>A0A8B7US14_CASCN</name>
<feature type="compositionally biased region" description="Basic and acidic residues" evidence="1">
    <location>
        <begin position="1"/>
        <end position="28"/>
    </location>
</feature>
<dbReference type="PANTHER" id="PTHR12917">
    <property type="entry name" value="ASPARTYL PROTEASE DDI-RELATED"/>
    <property type="match status" value="1"/>
</dbReference>
<dbReference type="CTD" id="83714"/>
<evidence type="ECO:0000256" key="1">
    <source>
        <dbReference type="SAM" id="MobiDB-lite"/>
    </source>
</evidence>
<dbReference type="PANTHER" id="PTHR12917:SF17">
    <property type="entry name" value="NUCLEAR RECEPTOR-INTERACTING PROTEIN 2"/>
    <property type="match status" value="1"/>
</dbReference>
<reference evidence="2" key="1">
    <citation type="submission" date="2025-08" db="UniProtKB">
        <authorList>
            <consortium name="RefSeq"/>
        </authorList>
    </citation>
    <scope>IDENTIFICATION</scope>
    <source>
        <tissue evidence="2">Leukocyte</tissue>
    </source>
</reference>
<accession>A0A8B7US14</accession>
<protein>
    <submittedName>
        <fullName evidence="2">Nuclear receptor-interacting protein 2 isoform X1</fullName>
    </submittedName>
</protein>
<organism evidence="2">
    <name type="scientific">Castor canadensis</name>
    <name type="common">American beaver</name>
    <dbReference type="NCBI Taxonomy" id="51338"/>
    <lineage>
        <taxon>Eukaryota</taxon>
        <taxon>Metazoa</taxon>
        <taxon>Chordata</taxon>
        <taxon>Craniata</taxon>
        <taxon>Vertebrata</taxon>
        <taxon>Euteleostomi</taxon>
        <taxon>Mammalia</taxon>
        <taxon>Eutheria</taxon>
        <taxon>Euarchontoglires</taxon>
        <taxon>Glires</taxon>
        <taxon>Rodentia</taxon>
        <taxon>Castorimorpha</taxon>
        <taxon>Castoridae</taxon>
        <taxon>Castor</taxon>
    </lineage>
</organism>
<evidence type="ECO:0000313" key="2">
    <source>
        <dbReference type="RefSeq" id="XP_020022348.1"/>
    </source>
</evidence>
<keyword evidence="2" id="KW-0675">Receptor</keyword>
<dbReference type="KEGG" id="ccan:109688421"/>
<feature type="region of interest" description="Disordered" evidence="1">
    <location>
        <begin position="1"/>
        <end position="35"/>
    </location>
</feature>
<sequence>MSSQQEARRDEGDTRKRGQEAELRDQAHLSRQRHIKQATQFLHKDSADLLPLDSLKRLGTSKDLQPHSVIQRRLVEGNQSWLQGESPLVQEVICGQDSKRKSRGTEVPALLVNCKVRGFPGHGLSLFSFQPRPAREGGRKGALSLNLKIGTLHFLLCLNSSSLCAVPSASTITLWSPPRIKAHLNVNKEAPFIPKDVCMHGKRNSLCKTKSSGSKMKDSLSLEPLHGPLTIGPLRLMPIAPVPRGLSACSPRT</sequence>
<dbReference type="AlphaFoldDB" id="A0A8B7US14"/>